<keyword evidence="7" id="KW-1185">Reference proteome</keyword>
<name>A0ABY6TN70_9PAST</name>
<evidence type="ECO:0000256" key="3">
    <source>
        <dbReference type="ARBA" id="ARBA00023054"/>
    </source>
</evidence>
<dbReference type="Proteomes" id="UP000308167">
    <property type="component" value="Unassembled WGS sequence"/>
</dbReference>
<dbReference type="RefSeq" id="WP_135711007.1">
    <property type="nucleotide sequence ID" value="NZ_CABFKI010000016.1"/>
</dbReference>
<comment type="similarity">
    <text evidence="2">Belongs to the RmuC family.</text>
</comment>
<dbReference type="Pfam" id="PF02646">
    <property type="entry name" value="RmuC"/>
    <property type="match status" value="1"/>
</dbReference>
<keyword evidence="5" id="KW-1133">Transmembrane helix</keyword>
<dbReference type="EMBL" id="CABFKI010000016">
    <property type="protein sequence ID" value="VTU09457.1"/>
    <property type="molecule type" value="Genomic_DNA"/>
</dbReference>
<protein>
    <submittedName>
        <fullName evidence="6">DNA recombination protein RmuC-like protein</fullName>
    </submittedName>
</protein>
<organism evidence="6 7">
    <name type="scientific">Actinobacillus porcinus</name>
    <dbReference type="NCBI Taxonomy" id="51048"/>
    <lineage>
        <taxon>Bacteria</taxon>
        <taxon>Pseudomonadati</taxon>
        <taxon>Pseudomonadota</taxon>
        <taxon>Gammaproteobacteria</taxon>
        <taxon>Pasteurellales</taxon>
        <taxon>Pasteurellaceae</taxon>
        <taxon>Actinobacillus</taxon>
    </lineage>
</organism>
<evidence type="ECO:0000313" key="7">
    <source>
        <dbReference type="Proteomes" id="UP000308167"/>
    </source>
</evidence>
<gene>
    <name evidence="6" type="primary">rmuC</name>
    <name evidence="6" type="ORF">SAMEA1410922_02019</name>
</gene>
<sequence length="501" mass="56456">MRELSQNPYFLTALLLAIICLILVFVIIRRNRDVLELTQDLNKNIVDYNQLAEKFDALSAVKNQQDLSLARIQTTNEYLTAEIAERDQALSQERSALTQTQENLTAVSQELTAFKIMLSEKEKHFAEQQQTFAQSKQQLTTEFQNLANRILDEKAQSFRQSNQTALDALLKPFREQIDGFQKRVNEIHSESLKGNAGLEAEIKKVLDIGLTMSQEANNLTSALKGEKKTLGNWGEVQLERALQLAGLIKGEHYEAQAHFKDEQGKHNYPDFVVHLPDNKHLIIDSKMSLVAYESAVNSDDDLQRAQFMKEHIKAIRQHINDLSQKDYSNLIGMRSPNFVLMFVAVEPAYIEAMKEDTSLFNFGYEKNVILVSHTTLMPILRTVANLWRIERGNAEAREISARAGEIYNQVCLVAERLAKLGSTLGTVSTRYNETVTALVGQQGLAGKVDRFKDLSAKANKVLPAVELLHADIETEKLLLVRKVENGTTDLDHSGTSLGNDE</sequence>
<keyword evidence="5" id="KW-0812">Transmembrane</keyword>
<comment type="caution">
    <text evidence="6">The sequence shown here is derived from an EMBL/GenBank/DDBJ whole genome shotgun (WGS) entry which is preliminary data.</text>
</comment>
<accession>A0ABY6TN70</accession>
<evidence type="ECO:0000313" key="6">
    <source>
        <dbReference type="EMBL" id="VTU09457.1"/>
    </source>
</evidence>
<feature type="transmembrane region" description="Helical" evidence="5">
    <location>
        <begin position="9"/>
        <end position="28"/>
    </location>
</feature>
<keyword evidence="3" id="KW-0175">Coiled coil</keyword>
<dbReference type="PANTHER" id="PTHR30563">
    <property type="entry name" value="DNA RECOMBINATION PROTEIN RMUC"/>
    <property type="match status" value="1"/>
</dbReference>
<evidence type="ECO:0000256" key="2">
    <source>
        <dbReference type="ARBA" id="ARBA00009840"/>
    </source>
</evidence>
<reference evidence="6 7" key="1">
    <citation type="submission" date="2019-05" db="EMBL/GenBank/DDBJ databases">
        <authorList>
            <consortium name="Pathogen Informatics"/>
        </authorList>
    </citation>
    <scope>NUCLEOTIDE SEQUENCE [LARGE SCALE GENOMIC DNA]</scope>
    <source>
        <strain evidence="6 7">NM319</strain>
    </source>
</reference>
<dbReference type="PANTHER" id="PTHR30563:SF0">
    <property type="entry name" value="DNA RECOMBINATION PROTEIN RMUC"/>
    <property type="match status" value="1"/>
</dbReference>
<evidence type="ECO:0000256" key="5">
    <source>
        <dbReference type="SAM" id="Phobius"/>
    </source>
</evidence>
<evidence type="ECO:0000256" key="1">
    <source>
        <dbReference type="ARBA" id="ARBA00003416"/>
    </source>
</evidence>
<dbReference type="InterPro" id="IPR003798">
    <property type="entry name" value="DNA_recombination_RmuC"/>
</dbReference>
<keyword evidence="5" id="KW-0472">Membrane</keyword>
<evidence type="ECO:0000256" key="4">
    <source>
        <dbReference type="ARBA" id="ARBA00023172"/>
    </source>
</evidence>
<keyword evidence="4" id="KW-0233">DNA recombination</keyword>
<proteinExistence type="inferred from homology"/>
<dbReference type="GeneID" id="86156381"/>
<comment type="function">
    <text evidence="1">Involved in DNA recombination.</text>
</comment>